<evidence type="ECO:0000256" key="1">
    <source>
        <dbReference type="SAM" id="SignalP"/>
    </source>
</evidence>
<feature type="domain" description="GH18" evidence="2">
    <location>
        <begin position="26"/>
        <end position="203"/>
    </location>
</feature>
<dbReference type="GeneID" id="106012930"/>
<evidence type="ECO:0000313" key="3">
    <source>
        <dbReference type="Proteomes" id="UP000694888"/>
    </source>
</evidence>
<dbReference type="PROSITE" id="PS51910">
    <property type="entry name" value="GH18_2"/>
    <property type="match status" value="1"/>
</dbReference>
<accession>A0ABM1A8A1</accession>
<dbReference type="PANTHER" id="PTHR11177">
    <property type="entry name" value="CHITINASE"/>
    <property type="match status" value="1"/>
</dbReference>
<dbReference type="SUPFAM" id="SSF51445">
    <property type="entry name" value="(Trans)glycosidases"/>
    <property type="match status" value="1"/>
</dbReference>
<proteinExistence type="predicted"/>
<sequence length="203" mass="23173">MLGRCSFLSLAVLATISLVVPISHGKKIFCYYSSFAQTRQGLGNFLPEDIDPHLCTHIIYAFVDITADGRDLRPFNRNDQGAKAEDTGRDKLLLTIATASGTYYINQSYEPEKIINYLDFMLLMTYNYHGQWEKKTGHHSGLWSHPNDPQWGEKAQLYQSTLFKMSNDFVRFYRGRTFISKIPALNQPYSVENGVNQCNTITP</sequence>
<name>A0ABM1A8A1_APLCA</name>
<keyword evidence="3" id="KW-1185">Reference proteome</keyword>
<dbReference type="Proteomes" id="UP000694888">
    <property type="component" value="Unplaced"/>
</dbReference>
<dbReference type="InterPro" id="IPR011583">
    <property type="entry name" value="Chitinase_II/V-like_cat"/>
</dbReference>
<evidence type="ECO:0000259" key="2">
    <source>
        <dbReference type="PROSITE" id="PS51910"/>
    </source>
</evidence>
<dbReference type="PANTHER" id="PTHR11177:SF317">
    <property type="entry name" value="CHITINASE 12-RELATED"/>
    <property type="match status" value="1"/>
</dbReference>
<dbReference type="InterPro" id="IPR001223">
    <property type="entry name" value="Glyco_hydro18_cat"/>
</dbReference>
<dbReference type="SMART" id="SM00636">
    <property type="entry name" value="Glyco_18"/>
    <property type="match status" value="1"/>
</dbReference>
<organism evidence="3 4">
    <name type="scientific">Aplysia californica</name>
    <name type="common">California sea hare</name>
    <dbReference type="NCBI Taxonomy" id="6500"/>
    <lineage>
        <taxon>Eukaryota</taxon>
        <taxon>Metazoa</taxon>
        <taxon>Spiralia</taxon>
        <taxon>Lophotrochozoa</taxon>
        <taxon>Mollusca</taxon>
        <taxon>Gastropoda</taxon>
        <taxon>Heterobranchia</taxon>
        <taxon>Euthyneura</taxon>
        <taxon>Tectipleura</taxon>
        <taxon>Aplysiida</taxon>
        <taxon>Aplysioidea</taxon>
        <taxon>Aplysiidae</taxon>
        <taxon>Aplysia</taxon>
    </lineage>
</organism>
<dbReference type="InterPro" id="IPR017853">
    <property type="entry name" value="GH"/>
</dbReference>
<dbReference type="Gene3D" id="3.20.20.80">
    <property type="entry name" value="Glycosidases"/>
    <property type="match status" value="2"/>
</dbReference>
<dbReference type="InterPro" id="IPR050314">
    <property type="entry name" value="Glycosyl_Hydrlase_18"/>
</dbReference>
<keyword evidence="1" id="KW-0732">Signal</keyword>
<dbReference type="RefSeq" id="XP_012942741.1">
    <property type="nucleotide sequence ID" value="XM_013087287.1"/>
</dbReference>
<reference evidence="4" key="1">
    <citation type="submission" date="2025-08" db="UniProtKB">
        <authorList>
            <consortium name="RefSeq"/>
        </authorList>
    </citation>
    <scope>IDENTIFICATION</scope>
</reference>
<protein>
    <submittedName>
        <fullName evidence="4">Chitotriosidase-1-like</fullName>
    </submittedName>
</protein>
<feature type="signal peptide" evidence="1">
    <location>
        <begin position="1"/>
        <end position="25"/>
    </location>
</feature>
<dbReference type="Pfam" id="PF00704">
    <property type="entry name" value="Glyco_hydro_18"/>
    <property type="match status" value="1"/>
</dbReference>
<feature type="chain" id="PRO_5047475315" evidence="1">
    <location>
        <begin position="26"/>
        <end position="203"/>
    </location>
</feature>
<gene>
    <name evidence="4" type="primary">LOC106012930</name>
</gene>
<evidence type="ECO:0000313" key="4">
    <source>
        <dbReference type="RefSeq" id="XP_012942741.1"/>
    </source>
</evidence>